<evidence type="ECO:0000256" key="2">
    <source>
        <dbReference type="ARBA" id="ARBA00022448"/>
    </source>
</evidence>
<keyword evidence="6 8" id="KW-0472">Membrane</keyword>
<sequence>MPKPIRSFLGARRNALAIALTLALPATAATAQAQEPPAGTASDTRHDKATSLDAVVVTATPLQSSAEELAQPVEVLAGEKLDEARGTTLGETIGKLPGVQSSNFGAGVGRPIIRGLEGPRVGVLTGGLASQDVSTVSQDHNVTVEPFLADQIEVLKGPATLLYGSGAIGGVVNVVDGRIAERPLDETVSGRAEIRHDTVNDGVTGMARVDAMGADGALVLHADGVYRNNKDYETPLGRQRNSFVDTKTGALGASLVGDLGFLGFSAARYEDRYGNPGEPGDALEGEAPVHIDMKQNRFELKGGINQAFGIFSGLRASVANTEYEHIEFEGDEVGTRFLSDATEGRLELTHQALAGWVGAVGVQGYERKFQAIGEEAFVPKTKTRAAGLFVTEQRSWDPLQLELGARVDKIESSPFGAAKRDFTPVSLSAGALWKFSDAWRLSLNLDRAERAPAEEELFAHGPHAATASFEIGDAELRKERANQVELGVHYHGAKFEAKLAAYQTRFDGFIYLLDTGEIEDDLPVRQWSQADAKFTGFEGEAIAHLFDGDAGKFDVRVFGDSVRAKLDNGGNLPRIAPGRVGGELRWDADSWRASLGATRYMKQDKVAANETPTDGYTLVDAHLAYHWDAGNLGYEVFLNGSNLTDQEARVHTSFLKDSVVLPGRGVDFGVRVFF</sequence>
<dbReference type="Proteomes" id="UP000060787">
    <property type="component" value="Chromosome"/>
</dbReference>
<name>A0A0S2FEJ8_LYSAN</name>
<evidence type="ECO:0000256" key="1">
    <source>
        <dbReference type="ARBA" id="ARBA00004571"/>
    </source>
</evidence>
<keyword evidence="10" id="KW-0732">Signal</keyword>
<evidence type="ECO:0000313" key="13">
    <source>
        <dbReference type="EMBL" id="ALN81948.1"/>
    </source>
</evidence>
<dbReference type="Pfam" id="PF00593">
    <property type="entry name" value="TonB_dep_Rec_b-barrel"/>
    <property type="match status" value="1"/>
</dbReference>
<dbReference type="GO" id="GO:0044718">
    <property type="term" value="P:siderophore transmembrane transport"/>
    <property type="evidence" value="ECO:0007669"/>
    <property type="project" value="TreeGrafter"/>
</dbReference>
<dbReference type="EMBL" id="CP011129">
    <property type="protein sequence ID" value="ALN81948.1"/>
    <property type="molecule type" value="Genomic_DNA"/>
</dbReference>
<feature type="signal peptide" evidence="10">
    <location>
        <begin position="1"/>
        <end position="28"/>
    </location>
</feature>
<keyword evidence="7 8" id="KW-0998">Cell outer membrane</keyword>
<dbReference type="InterPro" id="IPR036942">
    <property type="entry name" value="Beta-barrel_TonB_sf"/>
</dbReference>
<evidence type="ECO:0000256" key="7">
    <source>
        <dbReference type="ARBA" id="ARBA00023237"/>
    </source>
</evidence>
<protein>
    <submittedName>
        <fullName evidence="13">TonB dependent receptor family protein</fullName>
    </submittedName>
</protein>
<dbReference type="InterPro" id="IPR039426">
    <property type="entry name" value="TonB-dep_rcpt-like"/>
</dbReference>
<dbReference type="GO" id="GO:0009279">
    <property type="term" value="C:cell outer membrane"/>
    <property type="evidence" value="ECO:0007669"/>
    <property type="project" value="UniProtKB-SubCell"/>
</dbReference>
<dbReference type="PROSITE" id="PS52016">
    <property type="entry name" value="TONB_DEPENDENT_REC_3"/>
    <property type="match status" value="1"/>
</dbReference>
<keyword evidence="14" id="KW-1185">Reference proteome</keyword>
<dbReference type="PANTHER" id="PTHR30069:SF40">
    <property type="entry name" value="TONB-DEPENDENT RECEPTOR NMB0964-RELATED"/>
    <property type="match status" value="1"/>
</dbReference>
<evidence type="ECO:0000259" key="12">
    <source>
        <dbReference type="Pfam" id="PF07715"/>
    </source>
</evidence>
<comment type="subcellular location">
    <subcellularLocation>
        <location evidence="1 8">Cell outer membrane</location>
        <topology evidence="1 8">Multi-pass membrane protein</topology>
    </subcellularLocation>
</comment>
<dbReference type="RefSeq" id="WP_057918842.1">
    <property type="nucleotide sequence ID" value="NZ_CP011129.1"/>
</dbReference>
<dbReference type="InterPro" id="IPR000531">
    <property type="entry name" value="Beta-barrel_TonB"/>
</dbReference>
<dbReference type="CDD" id="cd01347">
    <property type="entry name" value="ligand_gated_channel"/>
    <property type="match status" value="1"/>
</dbReference>
<dbReference type="STRING" id="84531.LA76x_3826"/>
<evidence type="ECO:0000313" key="14">
    <source>
        <dbReference type="Proteomes" id="UP000060787"/>
    </source>
</evidence>
<reference evidence="13 14" key="1">
    <citation type="journal article" date="2015" name="BMC Genomics">
        <title>Comparative genomics and metabolic profiling of the genus Lysobacter.</title>
        <authorList>
            <person name="de Bruijn I."/>
            <person name="Cheng X."/>
            <person name="de Jager V."/>
            <person name="Exposito R.G."/>
            <person name="Watrous J."/>
            <person name="Patel N."/>
            <person name="Postma J."/>
            <person name="Dorrestein P.C."/>
            <person name="Kobayashi D."/>
            <person name="Raaijmakers J.M."/>
        </authorList>
    </citation>
    <scope>NUCLEOTIDE SEQUENCE [LARGE SCALE GENOMIC DNA]</scope>
    <source>
        <strain evidence="13 14">76</strain>
    </source>
</reference>
<evidence type="ECO:0000256" key="6">
    <source>
        <dbReference type="ARBA" id="ARBA00023136"/>
    </source>
</evidence>
<accession>A0A0S2FEJ8</accession>
<evidence type="ECO:0000256" key="10">
    <source>
        <dbReference type="SAM" id="SignalP"/>
    </source>
</evidence>
<comment type="similarity">
    <text evidence="8 9">Belongs to the TonB-dependent receptor family.</text>
</comment>
<keyword evidence="5 9" id="KW-0798">TonB box</keyword>
<dbReference type="PATRIC" id="fig|84531.8.peg.3842"/>
<keyword evidence="2 8" id="KW-0813">Transport</keyword>
<dbReference type="Gene3D" id="2.170.130.10">
    <property type="entry name" value="TonB-dependent receptor, plug domain"/>
    <property type="match status" value="1"/>
</dbReference>
<keyword evidence="13" id="KW-0675">Receptor</keyword>
<dbReference type="InterPro" id="IPR012910">
    <property type="entry name" value="Plug_dom"/>
</dbReference>
<feature type="chain" id="PRO_5006597269" evidence="10">
    <location>
        <begin position="29"/>
        <end position="674"/>
    </location>
</feature>
<feature type="domain" description="TonB-dependent receptor plug" evidence="12">
    <location>
        <begin position="67"/>
        <end position="171"/>
    </location>
</feature>
<feature type="domain" description="TonB-dependent receptor-like beta-barrel" evidence="11">
    <location>
        <begin position="221"/>
        <end position="643"/>
    </location>
</feature>
<keyword evidence="3 8" id="KW-1134">Transmembrane beta strand</keyword>
<evidence type="ECO:0000256" key="8">
    <source>
        <dbReference type="PROSITE-ProRule" id="PRU01360"/>
    </source>
</evidence>
<dbReference type="eggNOG" id="COG4206">
    <property type="taxonomic scope" value="Bacteria"/>
</dbReference>
<gene>
    <name evidence="13" type="ORF">LA76x_3826</name>
</gene>
<evidence type="ECO:0000256" key="5">
    <source>
        <dbReference type="ARBA" id="ARBA00023077"/>
    </source>
</evidence>
<dbReference type="Pfam" id="PF07715">
    <property type="entry name" value="Plug"/>
    <property type="match status" value="1"/>
</dbReference>
<dbReference type="Gene3D" id="2.40.170.20">
    <property type="entry name" value="TonB-dependent receptor, beta-barrel domain"/>
    <property type="match status" value="1"/>
</dbReference>
<keyword evidence="4 8" id="KW-0812">Transmembrane</keyword>
<dbReference type="InterPro" id="IPR037066">
    <property type="entry name" value="Plug_dom_sf"/>
</dbReference>
<evidence type="ECO:0000256" key="9">
    <source>
        <dbReference type="RuleBase" id="RU003357"/>
    </source>
</evidence>
<evidence type="ECO:0000259" key="11">
    <source>
        <dbReference type="Pfam" id="PF00593"/>
    </source>
</evidence>
<dbReference type="PANTHER" id="PTHR30069">
    <property type="entry name" value="TONB-DEPENDENT OUTER MEMBRANE RECEPTOR"/>
    <property type="match status" value="1"/>
</dbReference>
<dbReference type="KEGG" id="lab:LA76x_3826"/>
<evidence type="ECO:0000256" key="3">
    <source>
        <dbReference type="ARBA" id="ARBA00022452"/>
    </source>
</evidence>
<dbReference type="AlphaFoldDB" id="A0A0S2FEJ8"/>
<dbReference type="GO" id="GO:0015344">
    <property type="term" value="F:siderophore uptake transmembrane transporter activity"/>
    <property type="evidence" value="ECO:0007669"/>
    <property type="project" value="TreeGrafter"/>
</dbReference>
<organism evidence="13 14">
    <name type="scientific">Lysobacter antibioticus</name>
    <dbReference type="NCBI Taxonomy" id="84531"/>
    <lineage>
        <taxon>Bacteria</taxon>
        <taxon>Pseudomonadati</taxon>
        <taxon>Pseudomonadota</taxon>
        <taxon>Gammaproteobacteria</taxon>
        <taxon>Lysobacterales</taxon>
        <taxon>Lysobacteraceae</taxon>
        <taxon>Lysobacter</taxon>
    </lineage>
</organism>
<proteinExistence type="inferred from homology"/>
<dbReference type="SUPFAM" id="SSF56935">
    <property type="entry name" value="Porins"/>
    <property type="match status" value="1"/>
</dbReference>
<evidence type="ECO:0000256" key="4">
    <source>
        <dbReference type="ARBA" id="ARBA00022692"/>
    </source>
</evidence>